<dbReference type="EMBL" id="JBHSAO010000007">
    <property type="protein sequence ID" value="MFC4024213.1"/>
    <property type="molecule type" value="Genomic_DNA"/>
</dbReference>
<dbReference type="Proteomes" id="UP001595772">
    <property type="component" value="Unassembled WGS sequence"/>
</dbReference>
<name>A0ABV8GWH0_9BACI</name>
<organism evidence="3 4">
    <name type="scientific">Oceanobacillus longus</name>
    <dbReference type="NCBI Taxonomy" id="930120"/>
    <lineage>
        <taxon>Bacteria</taxon>
        <taxon>Bacillati</taxon>
        <taxon>Bacillota</taxon>
        <taxon>Bacilli</taxon>
        <taxon>Bacillales</taxon>
        <taxon>Bacillaceae</taxon>
        <taxon>Oceanobacillus</taxon>
    </lineage>
</organism>
<dbReference type="Gene3D" id="3.30.310.160">
    <property type="entry name" value="YycH protein, domain 2"/>
    <property type="match status" value="1"/>
</dbReference>
<gene>
    <name evidence="3" type="ORF">ACFOUV_10455</name>
</gene>
<sequence length="306" mass="35463">MQWGHIKTLFILSFLVLNIYLLTQFIDKQRDSADIGFLADEESGSYEEQFESENIKIPELNQDVTEANYINVSEKTFTDEEMDELNNLDGLEATLVEDNFILSQFQKPITLPANPTNSNITNLVAPYLLYPDQFTYWAWDEESNVIVFFQEKDNKPIYFNQNALLLFYLNDKNEITHYTQTMLGDAEQQGNTEESITQLQAIGSLYDRGSLTQDEEVTDISLGFLSRIESQVFAPTWKITIDEENYYFVNAIEGLVYSEDDSIFIQTTMENYIEKIKLLPDENDMKAPTLAVFNQKLDRENRSEPE</sequence>
<reference evidence="4" key="1">
    <citation type="journal article" date="2019" name="Int. J. Syst. Evol. Microbiol.">
        <title>The Global Catalogue of Microorganisms (GCM) 10K type strain sequencing project: providing services to taxonomists for standard genome sequencing and annotation.</title>
        <authorList>
            <consortium name="The Broad Institute Genomics Platform"/>
            <consortium name="The Broad Institute Genome Sequencing Center for Infectious Disease"/>
            <person name="Wu L."/>
            <person name="Ma J."/>
        </authorList>
    </citation>
    <scope>NUCLEOTIDE SEQUENCE [LARGE SCALE GENOMIC DNA]</scope>
    <source>
        <strain evidence="4">IBRC-M 10703</strain>
    </source>
</reference>
<keyword evidence="1" id="KW-0472">Membrane</keyword>
<evidence type="ECO:0000313" key="3">
    <source>
        <dbReference type="EMBL" id="MFC4024213.1"/>
    </source>
</evidence>
<dbReference type="InterPro" id="IPR042274">
    <property type="entry name" value="YycH/YycI_2"/>
</dbReference>
<evidence type="ECO:0000256" key="1">
    <source>
        <dbReference type="SAM" id="Phobius"/>
    </source>
</evidence>
<evidence type="ECO:0000313" key="4">
    <source>
        <dbReference type="Proteomes" id="UP001595772"/>
    </source>
</evidence>
<evidence type="ECO:0000259" key="2">
    <source>
        <dbReference type="Pfam" id="PF09648"/>
    </source>
</evidence>
<comment type="caution">
    <text evidence="3">The sequence shown here is derived from an EMBL/GenBank/DDBJ whole genome shotgun (WGS) entry which is preliminary data.</text>
</comment>
<keyword evidence="4" id="KW-1185">Reference proteome</keyword>
<dbReference type="RefSeq" id="WP_379496711.1">
    <property type="nucleotide sequence ID" value="NZ_JBHSAO010000007.1"/>
</dbReference>
<protein>
    <submittedName>
        <fullName evidence="3">Two-component system regulatory protein YycI</fullName>
    </submittedName>
</protein>
<dbReference type="InterPro" id="IPR018604">
    <property type="entry name" value="YycI-like"/>
</dbReference>
<dbReference type="Pfam" id="PF09648">
    <property type="entry name" value="YycI"/>
    <property type="match status" value="1"/>
</dbReference>
<feature type="transmembrane region" description="Helical" evidence="1">
    <location>
        <begin position="6"/>
        <end position="23"/>
    </location>
</feature>
<proteinExistence type="predicted"/>
<keyword evidence="1" id="KW-0812">Transmembrane</keyword>
<keyword evidence="1" id="KW-1133">Transmembrane helix</keyword>
<accession>A0ABV8GWH0</accession>
<feature type="domain" description="Regulatory protein YycH-like" evidence="2">
    <location>
        <begin position="43"/>
        <end position="252"/>
    </location>
</feature>